<sequence length="93" mass="10288">MILSLLLSVILLFLISNESFSSTIKTEGIKHDPAAKIITITVPDKKLSIIIGYSKGCVIEKLVLNGNLLIFNIRGPQQIFRPAQAQVKMVLIR</sequence>
<reference evidence="1 2" key="1">
    <citation type="submission" date="2018-06" db="EMBL/GenBank/DDBJ databases">
        <title>Genomic Encyclopedia of Archaeal and Bacterial Type Strains, Phase II (KMG-II): from individual species to whole genera.</title>
        <authorList>
            <person name="Goeker M."/>
        </authorList>
    </citation>
    <scope>NUCLEOTIDE SEQUENCE [LARGE SCALE GENOMIC DNA]</scope>
    <source>
        <strain evidence="1 2">DSM 14825</strain>
    </source>
</reference>
<comment type="caution">
    <text evidence="1">The sequence shown here is derived from an EMBL/GenBank/DDBJ whole genome shotgun (WGS) entry which is preliminary data.</text>
</comment>
<dbReference type="RefSeq" id="WP_111634012.1">
    <property type="nucleotide sequence ID" value="NZ_QLLR01000011.1"/>
</dbReference>
<protein>
    <submittedName>
        <fullName evidence="1">Uncharacterized protein</fullName>
    </submittedName>
</protein>
<dbReference type="OrthoDB" id="1089593at2"/>
<dbReference type="EMBL" id="QLLR01000011">
    <property type="protein sequence ID" value="RAJ30193.1"/>
    <property type="molecule type" value="Genomic_DNA"/>
</dbReference>
<evidence type="ECO:0000313" key="1">
    <source>
        <dbReference type="EMBL" id="RAJ30193.1"/>
    </source>
</evidence>
<evidence type="ECO:0000313" key="2">
    <source>
        <dbReference type="Proteomes" id="UP000249754"/>
    </source>
</evidence>
<organism evidence="1 2">
    <name type="scientific">Pedobacter cryoconitis</name>
    <dbReference type="NCBI Taxonomy" id="188932"/>
    <lineage>
        <taxon>Bacteria</taxon>
        <taxon>Pseudomonadati</taxon>
        <taxon>Bacteroidota</taxon>
        <taxon>Sphingobacteriia</taxon>
        <taxon>Sphingobacteriales</taxon>
        <taxon>Sphingobacteriaceae</taxon>
        <taxon>Pedobacter</taxon>
    </lineage>
</organism>
<name>A0A327SRR1_9SPHI</name>
<accession>A0A327SRR1</accession>
<dbReference type="Proteomes" id="UP000249754">
    <property type="component" value="Unassembled WGS sequence"/>
</dbReference>
<gene>
    <name evidence="1" type="ORF">LY11_02534</name>
</gene>
<proteinExistence type="predicted"/>
<dbReference type="AlphaFoldDB" id="A0A327SRR1"/>